<evidence type="ECO:0000313" key="2">
    <source>
        <dbReference type="Proteomes" id="UP000039865"/>
    </source>
</evidence>
<evidence type="ECO:0000313" key="1">
    <source>
        <dbReference type="EMBL" id="CDW81924.1"/>
    </source>
</evidence>
<proteinExistence type="predicted"/>
<dbReference type="OrthoDB" id="310352at2759"/>
<dbReference type="Proteomes" id="UP000039865">
    <property type="component" value="Unassembled WGS sequence"/>
</dbReference>
<organism evidence="1 2">
    <name type="scientific">Stylonychia lemnae</name>
    <name type="common">Ciliate</name>
    <dbReference type="NCBI Taxonomy" id="5949"/>
    <lineage>
        <taxon>Eukaryota</taxon>
        <taxon>Sar</taxon>
        <taxon>Alveolata</taxon>
        <taxon>Ciliophora</taxon>
        <taxon>Intramacronucleata</taxon>
        <taxon>Spirotrichea</taxon>
        <taxon>Stichotrichia</taxon>
        <taxon>Sporadotrichida</taxon>
        <taxon>Oxytrichidae</taxon>
        <taxon>Stylonychinae</taxon>
        <taxon>Stylonychia</taxon>
    </lineage>
</organism>
<dbReference type="InParanoid" id="A0A078AI89"/>
<protein>
    <submittedName>
        <fullName evidence="1">Uncharacterized protein</fullName>
    </submittedName>
</protein>
<name>A0A078AI89_STYLE</name>
<dbReference type="EMBL" id="CCKQ01010417">
    <property type="protein sequence ID" value="CDW81924.1"/>
    <property type="molecule type" value="Genomic_DNA"/>
</dbReference>
<sequence length="580" mass="69199">MGEIVMNIYYEFKLRQVFHEAADNRDDVIPDAQTWNYLIALMLRKRLASLKDTEQLEKYRPSFPLDFDTFIQTITQAFGDFTLKRLEVAIDDSKEQLENCRTLINMMNIKFLSKDELYQLANIIYQCNKKSQDAEKSLGKILKDIHGYSEDVFGFVWDKIYGQSDYTQIKLPHTYIKQEKAALEKEFIQRRVRNVHYRKQAIKVLKIYETGIIKEIAYCADKDFPVENYKIPKEFPFFEELSQFFNQIGATKELLFSKYLPSYLGFDDLSDDNYNQYFFEIKKGRKLKKLLNETGRTLMGFEPLFKYWAKELLYAFRDLTYRSTYNLAEDITLKNIFVSDVGIKLYLKKIKFGDQRDDTIDYHLQIESQHLKIYAKLLVEMLTNREDYQEFDNLDIDPELKCILYECYHAKEKTDIREQDRYENEINRFIQKEQEKSYKQEKLNKDREEFTIKAEKEKQLQEQEEEMKASLAKAVQRTIKRKPDIPVANKRNFEDENIRMGVQNELDLLMGETQDKKDMARTKKDKGLIQYTQTKGEVKKQKQERYLTIQGLLNHPYFISINEADIAIIIDEFEKLLQPQ</sequence>
<keyword evidence="2" id="KW-1185">Reference proteome</keyword>
<gene>
    <name evidence="1" type="primary">Contig3409.g3647</name>
    <name evidence="1" type="ORF">STYLEM_10948</name>
</gene>
<reference evidence="1 2" key="1">
    <citation type="submission" date="2014-06" db="EMBL/GenBank/DDBJ databases">
        <authorList>
            <person name="Swart Estienne"/>
        </authorList>
    </citation>
    <scope>NUCLEOTIDE SEQUENCE [LARGE SCALE GENOMIC DNA]</scope>
    <source>
        <strain evidence="1 2">130c</strain>
    </source>
</reference>
<dbReference type="AlphaFoldDB" id="A0A078AI89"/>
<accession>A0A078AI89</accession>